<dbReference type="AlphaFoldDB" id="A0A8J4FU66"/>
<proteinExistence type="predicted"/>
<evidence type="ECO:0000313" key="3">
    <source>
        <dbReference type="Proteomes" id="UP000747110"/>
    </source>
</evidence>
<dbReference type="OrthoDB" id="10649795at2759"/>
<organism evidence="2 3">
    <name type="scientific">Volvox reticuliferus</name>
    <dbReference type="NCBI Taxonomy" id="1737510"/>
    <lineage>
        <taxon>Eukaryota</taxon>
        <taxon>Viridiplantae</taxon>
        <taxon>Chlorophyta</taxon>
        <taxon>core chlorophytes</taxon>
        <taxon>Chlorophyceae</taxon>
        <taxon>CS clade</taxon>
        <taxon>Chlamydomonadales</taxon>
        <taxon>Volvocaceae</taxon>
        <taxon>Volvox</taxon>
    </lineage>
</organism>
<gene>
    <name evidence="2" type="ORF">Vretifemale_14500</name>
</gene>
<evidence type="ECO:0000313" key="2">
    <source>
        <dbReference type="EMBL" id="GIL86146.1"/>
    </source>
</evidence>
<accession>A0A8J4FU66</accession>
<dbReference type="EMBL" id="BNCP01000035">
    <property type="protein sequence ID" value="GIL86146.1"/>
    <property type="molecule type" value="Genomic_DNA"/>
</dbReference>
<comment type="caution">
    <text evidence="2">The sequence shown here is derived from an EMBL/GenBank/DDBJ whole genome shotgun (WGS) entry which is preliminary data.</text>
</comment>
<evidence type="ECO:0000256" key="1">
    <source>
        <dbReference type="SAM" id="MobiDB-lite"/>
    </source>
</evidence>
<protein>
    <submittedName>
        <fullName evidence="2">Uncharacterized protein</fullName>
    </submittedName>
</protein>
<dbReference type="Proteomes" id="UP000747110">
    <property type="component" value="Unassembled WGS sequence"/>
</dbReference>
<feature type="region of interest" description="Disordered" evidence="1">
    <location>
        <begin position="177"/>
        <end position="197"/>
    </location>
</feature>
<feature type="compositionally biased region" description="Polar residues" evidence="1">
    <location>
        <begin position="177"/>
        <end position="189"/>
    </location>
</feature>
<keyword evidence="3" id="KW-1185">Reference proteome</keyword>
<feature type="compositionally biased region" description="Polar residues" evidence="1">
    <location>
        <begin position="1"/>
        <end position="15"/>
    </location>
</feature>
<feature type="region of interest" description="Disordered" evidence="1">
    <location>
        <begin position="1"/>
        <end position="20"/>
    </location>
</feature>
<name>A0A8J4FU66_9CHLO</name>
<reference evidence="2" key="1">
    <citation type="journal article" date="2021" name="Proc. Natl. Acad. Sci. U.S.A.">
        <title>Three genomes in the algal genus Volvox reveal the fate of a haploid sex-determining region after a transition to homothallism.</title>
        <authorList>
            <person name="Yamamoto K."/>
            <person name="Hamaji T."/>
            <person name="Kawai-Toyooka H."/>
            <person name="Matsuzaki R."/>
            <person name="Takahashi F."/>
            <person name="Nishimura Y."/>
            <person name="Kawachi M."/>
            <person name="Noguchi H."/>
            <person name="Minakuchi Y."/>
            <person name="Umen J.G."/>
            <person name="Toyoda A."/>
            <person name="Nozaki H."/>
        </authorList>
    </citation>
    <scope>NUCLEOTIDE SEQUENCE</scope>
    <source>
        <strain evidence="2">NIES-3786</strain>
    </source>
</reference>
<sequence>MIEPTSVQNPNTAEMNTDGLVNATPPWTLQYREEHKELENRTLDKLFTAFTECFAPQVRTKKEETTQDLLDGKLKMDVKKGLVEYIARFREKIHLTRLKDLTYACRYFEKVPALQKACKANYRGSEFESLEDNITHAIGKNKKLDSSSEAQNSEAVLNHAAYFKHFTMHAEPVSNQWEQQEVSCQSPTDTIPDRSWT</sequence>